<name>F8PHN4_SERL3</name>
<organism evidence="3">
    <name type="scientific">Serpula lacrymans var. lacrymans (strain S7.3)</name>
    <name type="common">Dry rot fungus</name>
    <dbReference type="NCBI Taxonomy" id="936435"/>
    <lineage>
        <taxon>Eukaryota</taxon>
        <taxon>Fungi</taxon>
        <taxon>Dikarya</taxon>
        <taxon>Basidiomycota</taxon>
        <taxon>Agaricomycotina</taxon>
        <taxon>Agaricomycetes</taxon>
        <taxon>Agaricomycetidae</taxon>
        <taxon>Boletales</taxon>
        <taxon>Coniophorineae</taxon>
        <taxon>Serpulaceae</taxon>
        <taxon>Serpula</taxon>
    </lineage>
</organism>
<dbReference type="OrthoDB" id="4743193at2759"/>
<evidence type="ECO:0000313" key="3">
    <source>
        <dbReference type="Proteomes" id="UP000008063"/>
    </source>
</evidence>
<accession>F8PHN4</accession>
<dbReference type="HOGENOM" id="CLU_1556193_0_0_1"/>
<proteinExistence type="predicted"/>
<evidence type="ECO:0000256" key="1">
    <source>
        <dbReference type="SAM" id="MobiDB-lite"/>
    </source>
</evidence>
<dbReference type="Proteomes" id="UP000008063">
    <property type="component" value="Unassembled WGS sequence"/>
</dbReference>
<gene>
    <name evidence="2" type="ORF">SERLA73DRAFT_149311</name>
</gene>
<sequence length="172" mass="19423">MGIWLVSGVLCMKVEELSQEQHGLHFKANTATTEQLEDTFLSVLGTKMKDIASHLWIVVQRLLKSPNDRRVKLRQNNDDMLAGFAPLVENDLGELGGTEELARDSEHDEESPMKKKPEASRGKKCCAADDSRKRSFALVSSFKARTKDKMRVDKDKRRTKGKYGAGHHTRKV</sequence>
<feature type="region of interest" description="Disordered" evidence="1">
    <location>
        <begin position="95"/>
        <end position="132"/>
    </location>
</feature>
<evidence type="ECO:0000313" key="2">
    <source>
        <dbReference type="EMBL" id="EGO05031.1"/>
    </source>
</evidence>
<dbReference type="EMBL" id="GL945474">
    <property type="protein sequence ID" value="EGO05031.1"/>
    <property type="molecule type" value="Genomic_DNA"/>
</dbReference>
<feature type="compositionally biased region" description="Basic and acidic residues" evidence="1">
    <location>
        <begin position="100"/>
        <end position="132"/>
    </location>
</feature>
<dbReference type="AlphaFoldDB" id="F8PHN4"/>
<feature type="compositionally biased region" description="Basic residues" evidence="1">
    <location>
        <begin position="157"/>
        <end position="172"/>
    </location>
</feature>
<keyword evidence="3" id="KW-1185">Reference proteome</keyword>
<feature type="region of interest" description="Disordered" evidence="1">
    <location>
        <begin position="147"/>
        <end position="172"/>
    </location>
</feature>
<protein>
    <submittedName>
        <fullName evidence="2">Uncharacterized protein</fullName>
    </submittedName>
</protein>
<dbReference type="InParanoid" id="F8PHN4"/>
<reference evidence="3" key="1">
    <citation type="journal article" date="2011" name="Science">
        <title>The plant cell wall-decomposing machinery underlies the functional diversity of forest fungi.</title>
        <authorList>
            <person name="Eastwood D.C."/>
            <person name="Floudas D."/>
            <person name="Binder M."/>
            <person name="Majcherczyk A."/>
            <person name="Schneider P."/>
            <person name="Aerts A."/>
            <person name="Asiegbu F.O."/>
            <person name="Baker S.E."/>
            <person name="Barry K."/>
            <person name="Bendiksby M."/>
            <person name="Blumentritt M."/>
            <person name="Coutinho P.M."/>
            <person name="Cullen D."/>
            <person name="de Vries R.P."/>
            <person name="Gathman A."/>
            <person name="Goodell B."/>
            <person name="Henrissat B."/>
            <person name="Ihrmark K."/>
            <person name="Kauserud H."/>
            <person name="Kohler A."/>
            <person name="LaButti K."/>
            <person name="Lapidus A."/>
            <person name="Lavin J.L."/>
            <person name="Lee Y.-H."/>
            <person name="Lindquist E."/>
            <person name="Lilly W."/>
            <person name="Lucas S."/>
            <person name="Morin E."/>
            <person name="Murat C."/>
            <person name="Oguiza J.A."/>
            <person name="Park J."/>
            <person name="Pisabarro A.G."/>
            <person name="Riley R."/>
            <person name="Rosling A."/>
            <person name="Salamov A."/>
            <person name="Schmidt O."/>
            <person name="Schmutz J."/>
            <person name="Skrede I."/>
            <person name="Stenlid J."/>
            <person name="Wiebenga A."/>
            <person name="Xie X."/>
            <person name="Kuees U."/>
            <person name="Hibbett D.S."/>
            <person name="Hoffmeister D."/>
            <person name="Hoegberg N."/>
            <person name="Martin F."/>
            <person name="Grigoriev I.V."/>
            <person name="Watkinson S.C."/>
        </authorList>
    </citation>
    <scope>NUCLEOTIDE SEQUENCE [LARGE SCALE GENOMIC DNA]</scope>
    <source>
        <strain evidence="3">strain S7.3</strain>
    </source>
</reference>
<feature type="compositionally biased region" description="Basic and acidic residues" evidence="1">
    <location>
        <begin position="147"/>
        <end position="156"/>
    </location>
</feature>